<comment type="caution">
    <text evidence="2">The sequence shown here is derived from an EMBL/GenBank/DDBJ whole genome shotgun (WGS) entry which is preliminary data.</text>
</comment>
<reference evidence="2 3" key="1">
    <citation type="journal article" date="2014" name="Genome Announc.">
        <title>Genome Sequence of the Microsporidian Species Nematocida sp1 Strain ERTm6 (ATCC PRA-372).</title>
        <authorList>
            <person name="Bakowski M.A."/>
            <person name="Priest M."/>
            <person name="Young S."/>
            <person name="Cuomo C.A."/>
            <person name="Troemel E.R."/>
        </authorList>
    </citation>
    <scope>NUCLEOTIDE SEQUENCE [LARGE SCALE GENOMIC DNA]</scope>
    <source>
        <strain evidence="2 3">ERTm6</strain>
    </source>
</reference>
<dbReference type="RefSeq" id="XP_052905553.1">
    <property type="nucleotide sequence ID" value="XM_053047728.1"/>
</dbReference>
<accession>A0A086J4D0</accession>
<sequence>MEHTPSFSSIYPIDGIQTANKNIHSYFMKNDNSYCVDSQHRYAGYRKETDRTYIVVISKYESVTGDYTYKHNSASPEIECLIGERKDNLQTKKVSLSNLLKTIKEIEYSLPGMEEVHAGEIFIGLVYPDGLNRVSILNMVDSILNHSRFKGVLLLPLSLSVCLGMGLSNAVVYIEADKTVSLIEDNCIFDTFTEGRPGSTTLYGSDVVEEFLRKEEPAKSVEEMVCFMCSAAFEISEFSMHFLNKHMIDIYANQRHSDTLLHKCRPKEEPAQPEEEAPTDVVAVGKSMLQKLSPAERVAKIRSTVIFITEQDVPEPETVLNTAADTAPDTALDTVPDTAEAGPSESTLPEESEETTRGFEQCAKNNSAMLPPIIEDAASSSVICIHDSKKAQTAWNGVFALVNIEPSKDLWLTDKEWQSVGLRVLKEKVLFPI</sequence>
<dbReference type="Gene3D" id="3.30.420.40">
    <property type="match status" value="1"/>
</dbReference>
<dbReference type="Proteomes" id="UP000054524">
    <property type="component" value="Unassembled WGS sequence"/>
</dbReference>
<feature type="compositionally biased region" description="Low complexity" evidence="1">
    <location>
        <begin position="328"/>
        <end position="347"/>
    </location>
</feature>
<organism evidence="2 3">
    <name type="scientific">Nematocida ausubeli (strain ATCC PRA-371 / ERTm2)</name>
    <name type="common">Nematode killer fungus</name>
    <dbReference type="NCBI Taxonomy" id="1913371"/>
    <lineage>
        <taxon>Eukaryota</taxon>
        <taxon>Fungi</taxon>
        <taxon>Fungi incertae sedis</taxon>
        <taxon>Microsporidia</taxon>
        <taxon>Nematocida</taxon>
    </lineage>
</organism>
<evidence type="ECO:0000313" key="2">
    <source>
        <dbReference type="EMBL" id="KFG26998.1"/>
    </source>
</evidence>
<dbReference type="GeneID" id="77675042"/>
<gene>
    <name evidence="2" type="ORF">NESG_00069</name>
</gene>
<dbReference type="Pfam" id="PF17003">
    <property type="entry name" value="Actin_micro"/>
    <property type="match status" value="1"/>
</dbReference>
<protein>
    <submittedName>
        <fullName evidence="2">Uncharacterized protein</fullName>
    </submittedName>
</protein>
<dbReference type="HOGENOM" id="CLU_678091_0_0_1"/>
<evidence type="ECO:0000313" key="3">
    <source>
        <dbReference type="Proteomes" id="UP000054524"/>
    </source>
</evidence>
<name>A0A086J4D0_NEMA1</name>
<feature type="region of interest" description="Disordered" evidence="1">
    <location>
        <begin position="328"/>
        <end position="359"/>
    </location>
</feature>
<proteinExistence type="predicted"/>
<evidence type="ECO:0000256" key="1">
    <source>
        <dbReference type="SAM" id="MobiDB-lite"/>
    </source>
</evidence>
<dbReference type="EMBL" id="AKIJ01000001">
    <property type="protein sequence ID" value="KFG26998.1"/>
    <property type="molecule type" value="Genomic_DNA"/>
</dbReference>
<keyword evidence="3" id="KW-1185">Reference proteome</keyword>
<dbReference type="AlphaFoldDB" id="A0A086J4D0"/>
<dbReference type="OrthoDB" id="5572108at2759"/>